<dbReference type="RefSeq" id="WP_271656322.1">
    <property type="nucleotide sequence ID" value="NZ_JAIVFG010000007.1"/>
</dbReference>
<feature type="transmembrane region" description="Helical" evidence="1">
    <location>
        <begin position="54"/>
        <end position="73"/>
    </location>
</feature>
<proteinExistence type="predicted"/>
<evidence type="ECO:0000313" key="3">
    <source>
        <dbReference type="Proteomes" id="UP001144050"/>
    </source>
</evidence>
<dbReference type="AlphaFoldDB" id="A0AAW5ZJX8"/>
<evidence type="ECO:0000256" key="1">
    <source>
        <dbReference type="SAM" id="Phobius"/>
    </source>
</evidence>
<dbReference type="Proteomes" id="UP001144050">
    <property type="component" value="Unassembled WGS sequence"/>
</dbReference>
<dbReference type="Pfam" id="PF10734">
    <property type="entry name" value="DUF2523"/>
    <property type="match status" value="1"/>
</dbReference>
<sequence>MPFAALLASAIVGFLAQACVSLVGRVLVALGIGFVMFTGVDAMMSVIKTLFLQYVNGMGSFPSVNVVGILGVLKVGTSMNMILTTLGVRASLSGLSGGSVRKMIQK</sequence>
<accession>A0AAW5ZJX8</accession>
<gene>
    <name evidence="2" type="ORF">LBW59_05730</name>
</gene>
<protein>
    <submittedName>
        <fullName evidence="2">DUF2523 domain-containing protein</fullName>
    </submittedName>
</protein>
<keyword evidence="1" id="KW-0812">Transmembrane</keyword>
<evidence type="ECO:0000313" key="2">
    <source>
        <dbReference type="EMBL" id="MDB0570276.1"/>
    </source>
</evidence>
<reference evidence="2" key="1">
    <citation type="submission" date="2021-09" db="EMBL/GenBank/DDBJ databases">
        <title>Genomic analysis of Ralstonia spp.</title>
        <authorList>
            <person name="Aburjaile F."/>
            <person name="Ariute J.C."/>
            <person name="Pais A.K.L."/>
            <person name="Albuquerque G.M.R."/>
            <person name="Silva A.M.F."/>
            <person name="Brenig B."/>
            <person name="Azevedo V."/>
            <person name="Matiuzzi M."/>
            <person name="Ramos R."/>
            <person name="Goes-Neto A."/>
            <person name="Soares S."/>
            <person name="Iseppon A.M.B."/>
            <person name="Souza E."/>
            <person name="Gama M."/>
        </authorList>
    </citation>
    <scope>NUCLEOTIDE SEQUENCE</scope>
    <source>
        <strain evidence="2">CCRMRs91</strain>
    </source>
</reference>
<keyword evidence="1" id="KW-0472">Membrane</keyword>
<dbReference type="EMBL" id="JAIVFG010000007">
    <property type="protein sequence ID" value="MDB0570276.1"/>
    <property type="molecule type" value="Genomic_DNA"/>
</dbReference>
<dbReference type="InterPro" id="IPR019670">
    <property type="entry name" value="DUF2523"/>
</dbReference>
<comment type="caution">
    <text evidence="2">The sequence shown here is derived from an EMBL/GenBank/DDBJ whole genome shotgun (WGS) entry which is preliminary data.</text>
</comment>
<organism evidence="2 3">
    <name type="scientific">Ralstonia solanacearum</name>
    <name type="common">Pseudomonas solanacearum</name>
    <dbReference type="NCBI Taxonomy" id="305"/>
    <lineage>
        <taxon>Bacteria</taxon>
        <taxon>Pseudomonadati</taxon>
        <taxon>Pseudomonadota</taxon>
        <taxon>Betaproteobacteria</taxon>
        <taxon>Burkholderiales</taxon>
        <taxon>Burkholderiaceae</taxon>
        <taxon>Ralstonia</taxon>
        <taxon>Ralstonia solanacearum species complex</taxon>
    </lineage>
</organism>
<name>A0AAW5ZJX8_RALSL</name>
<keyword evidence="1" id="KW-1133">Transmembrane helix</keyword>